<gene>
    <name evidence="16" type="ORF">ODALV1_LOCUS1232</name>
</gene>
<keyword evidence="6 13" id="KW-1133">Transmembrane helix</keyword>
<name>A0ABP1PL18_9HEXA</name>
<dbReference type="Pfam" id="PF10613">
    <property type="entry name" value="Lig_chan-Glu_bd"/>
    <property type="match status" value="1"/>
</dbReference>
<evidence type="ECO:0000256" key="6">
    <source>
        <dbReference type="ARBA" id="ARBA00022989"/>
    </source>
</evidence>
<feature type="transmembrane region" description="Helical" evidence="13">
    <location>
        <begin position="296"/>
        <end position="315"/>
    </location>
</feature>
<feature type="domain" description="Ionotropic glutamate receptor L-glutamate and glycine-binding" evidence="15">
    <location>
        <begin position="178"/>
        <end position="271"/>
    </location>
</feature>
<evidence type="ECO:0000256" key="5">
    <source>
        <dbReference type="ARBA" id="ARBA00022692"/>
    </source>
</evidence>
<comment type="caution">
    <text evidence="16">The sequence shown here is derived from an EMBL/GenBank/DDBJ whole genome shotgun (WGS) entry which is preliminary data.</text>
</comment>
<dbReference type="InterPro" id="IPR019594">
    <property type="entry name" value="Glu/Gly-bd"/>
</dbReference>
<dbReference type="Pfam" id="PF00060">
    <property type="entry name" value="Lig_chan"/>
    <property type="match status" value="1"/>
</dbReference>
<protein>
    <submittedName>
        <fullName evidence="16">Uncharacterized protein</fullName>
    </submittedName>
</protein>
<dbReference type="PANTHER" id="PTHR42643:SF24">
    <property type="entry name" value="IONOTROPIC RECEPTOR 60A"/>
    <property type="match status" value="1"/>
</dbReference>
<evidence type="ECO:0000256" key="1">
    <source>
        <dbReference type="ARBA" id="ARBA00004651"/>
    </source>
</evidence>
<dbReference type="InterPro" id="IPR052192">
    <property type="entry name" value="Insect_Ionotropic_Sensory_Rcpt"/>
</dbReference>
<dbReference type="Proteomes" id="UP001642540">
    <property type="component" value="Unassembled WGS sequence"/>
</dbReference>
<feature type="transmembrane region" description="Helical" evidence="13">
    <location>
        <begin position="575"/>
        <end position="600"/>
    </location>
</feature>
<evidence type="ECO:0000313" key="16">
    <source>
        <dbReference type="EMBL" id="CAL8070425.1"/>
    </source>
</evidence>
<keyword evidence="3" id="KW-0813">Transport</keyword>
<evidence type="ECO:0000313" key="17">
    <source>
        <dbReference type="Proteomes" id="UP001642540"/>
    </source>
</evidence>
<keyword evidence="11" id="KW-1071">Ligand-gated ion channel</keyword>
<comment type="similarity">
    <text evidence="2">Belongs to the glutamate-gated ion channel (TC 1.A.10.1) family.</text>
</comment>
<keyword evidence="7" id="KW-0406">Ion transport</keyword>
<sequence>MGIILEFTPTLHHQFHTRRSVPNRYCTLKYVLPEMKDFQLDWKYVNDIGEPYEKVFSNRNFSSQIEYRRFKSFCKTIIFFSGDFDLLTNLRQYGNMKQDHFVFVFIVKVKQQKIVKEVVTKMNLLTTVNYKSFAIVEKNSTFLIEPSTYTDSVIEVSPHLATKKLNILNGRTINLTFPLIEPYSNPRKIKGSLAYLGSHYNLLMEVAKISNFTPNIIHNEDLRPGTLLKNGSWNGAMGLITNGQAEIAAVLALSFKRSIAVDFTTPTAREDLVFCLAEPKLLVHWKALVYPLSRTVWGITLINFLIISCLIYIYFKHGNSNSKGACSNVLNAVLLPITIFLGQPIPNKACRAGSLRILIANLWFSLSIVIGTTYKSNLVGFLTFPAKQSFPSTLKELYSRTDYAIYLHSIGGIEREILKTSPNPVIKALLERMVIVRSMEYCLNAATKPKTACIGWTNVLKIEMSKYKYRSSNQDNISTLYIAKDPAAFAYACVAFKKDSIFLESFNKYAGRIRAAGIIGKWNEDYDRIYHNSEIPDRKHSENCNHEHECNKVLQKRNVKPYGKSKVNPLTLRNILVVSLILIFGYSLSVVSIVVEILILSEEIVKRPKLKCLPRTLKLP</sequence>
<evidence type="ECO:0000259" key="15">
    <source>
        <dbReference type="Pfam" id="PF10613"/>
    </source>
</evidence>
<keyword evidence="8 13" id="KW-0472">Membrane</keyword>
<evidence type="ECO:0000256" key="10">
    <source>
        <dbReference type="ARBA" id="ARBA00023180"/>
    </source>
</evidence>
<keyword evidence="5 13" id="KW-0812">Transmembrane</keyword>
<evidence type="ECO:0000256" key="2">
    <source>
        <dbReference type="ARBA" id="ARBA00008685"/>
    </source>
</evidence>
<keyword evidence="17" id="KW-1185">Reference proteome</keyword>
<evidence type="ECO:0000259" key="14">
    <source>
        <dbReference type="Pfam" id="PF00060"/>
    </source>
</evidence>
<dbReference type="Gene3D" id="3.40.190.10">
    <property type="entry name" value="Periplasmic binding protein-like II"/>
    <property type="match status" value="1"/>
</dbReference>
<dbReference type="SUPFAM" id="SSF53850">
    <property type="entry name" value="Periplasmic binding protein-like II"/>
    <property type="match status" value="1"/>
</dbReference>
<reference evidence="16 17" key="1">
    <citation type="submission" date="2024-08" db="EMBL/GenBank/DDBJ databases">
        <authorList>
            <person name="Cucini C."/>
            <person name="Frati F."/>
        </authorList>
    </citation>
    <scope>NUCLEOTIDE SEQUENCE [LARGE SCALE GENOMIC DNA]</scope>
</reference>
<evidence type="ECO:0000256" key="13">
    <source>
        <dbReference type="SAM" id="Phobius"/>
    </source>
</evidence>
<feature type="domain" description="Ionotropic glutamate receptor C-terminal" evidence="14">
    <location>
        <begin position="295"/>
        <end position="553"/>
    </location>
</feature>
<accession>A0ABP1PL18</accession>
<proteinExistence type="inferred from homology"/>
<comment type="subcellular location">
    <subcellularLocation>
        <location evidence="1">Cell membrane</location>
        <topology evidence="1">Multi-pass membrane protein</topology>
    </subcellularLocation>
</comment>
<evidence type="ECO:0000256" key="9">
    <source>
        <dbReference type="ARBA" id="ARBA00023170"/>
    </source>
</evidence>
<dbReference type="Gene3D" id="1.10.287.70">
    <property type="match status" value="1"/>
</dbReference>
<evidence type="ECO:0000256" key="8">
    <source>
        <dbReference type="ARBA" id="ARBA00023136"/>
    </source>
</evidence>
<dbReference type="InterPro" id="IPR001320">
    <property type="entry name" value="Iontro_rcpt_C"/>
</dbReference>
<evidence type="ECO:0000256" key="4">
    <source>
        <dbReference type="ARBA" id="ARBA00022475"/>
    </source>
</evidence>
<organism evidence="16 17">
    <name type="scientific">Orchesella dallaii</name>
    <dbReference type="NCBI Taxonomy" id="48710"/>
    <lineage>
        <taxon>Eukaryota</taxon>
        <taxon>Metazoa</taxon>
        <taxon>Ecdysozoa</taxon>
        <taxon>Arthropoda</taxon>
        <taxon>Hexapoda</taxon>
        <taxon>Collembola</taxon>
        <taxon>Entomobryomorpha</taxon>
        <taxon>Entomobryoidea</taxon>
        <taxon>Orchesellidae</taxon>
        <taxon>Orchesellinae</taxon>
        <taxon>Orchesella</taxon>
    </lineage>
</organism>
<feature type="transmembrane region" description="Helical" evidence="13">
    <location>
        <begin position="357"/>
        <end position="374"/>
    </location>
</feature>
<dbReference type="EMBL" id="CAXLJM020000004">
    <property type="protein sequence ID" value="CAL8070425.1"/>
    <property type="molecule type" value="Genomic_DNA"/>
</dbReference>
<keyword evidence="9" id="KW-0675">Receptor</keyword>
<dbReference type="PANTHER" id="PTHR42643">
    <property type="entry name" value="IONOTROPIC RECEPTOR 20A-RELATED"/>
    <property type="match status" value="1"/>
</dbReference>
<evidence type="ECO:0000256" key="3">
    <source>
        <dbReference type="ARBA" id="ARBA00022448"/>
    </source>
</evidence>
<keyword evidence="10" id="KW-0325">Glycoprotein</keyword>
<evidence type="ECO:0000256" key="12">
    <source>
        <dbReference type="ARBA" id="ARBA00023303"/>
    </source>
</evidence>
<keyword evidence="12" id="KW-0407">Ion channel</keyword>
<evidence type="ECO:0000256" key="11">
    <source>
        <dbReference type="ARBA" id="ARBA00023286"/>
    </source>
</evidence>
<keyword evidence="4" id="KW-1003">Cell membrane</keyword>
<evidence type="ECO:0000256" key="7">
    <source>
        <dbReference type="ARBA" id="ARBA00023065"/>
    </source>
</evidence>